<comment type="caution">
    <text evidence="1">The sequence shown here is derived from an EMBL/GenBank/DDBJ whole genome shotgun (WGS) entry which is preliminary data.</text>
</comment>
<dbReference type="RefSeq" id="WP_210874407.1">
    <property type="nucleotide sequence ID" value="NZ_JAGPNL010000005.1"/>
</dbReference>
<name>A0A940XQ89_9ACTN</name>
<evidence type="ECO:0000313" key="1">
    <source>
        <dbReference type="EMBL" id="MBQ0828779.1"/>
    </source>
</evidence>
<reference evidence="1" key="1">
    <citation type="submission" date="2021-04" db="EMBL/GenBank/DDBJ databases">
        <title>Genome seq and assembly of Streptomyces sp. RG38.</title>
        <authorList>
            <person name="Chhetri G."/>
        </authorList>
    </citation>
    <scope>NUCLEOTIDE SEQUENCE</scope>
    <source>
        <strain evidence="1">RG38</strain>
    </source>
</reference>
<dbReference type="AlphaFoldDB" id="A0A940XQ89"/>
<dbReference type="EMBL" id="JAGPNL010000005">
    <property type="protein sequence ID" value="MBQ0828779.1"/>
    <property type="molecule type" value="Genomic_DNA"/>
</dbReference>
<sequence length="61" mass="6318">MTTTDDGDLLAPTGELTGTVGDDVLTVHRLSEAKPACGAAGEVAEWQRAVTCPECLDADQD</sequence>
<proteinExistence type="predicted"/>
<dbReference type="Proteomes" id="UP000677875">
    <property type="component" value="Unassembled WGS sequence"/>
</dbReference>
<evidence type="ECO:0000313" key="2">
    <source>
        <dbReference type="Proteomes" id="UP000677875"/>
    </source>
</evidence>
<protein>
    <submittedName>
        <fullName evidence="1">Uncharacterized protein</fullName>
    </submittedName>
</protein>
<keyword evidence="2" id="KW-1185">Reference proteome</keyword>
<gene>
    <name evidence="1" type="ORF">J5Y05_20090</name>
</gene>
<organism evidence="1 2">
    <name type="scientific">Streptomyces tagetis</name>
    <dbReference type="NCBI Taxonomy" id="2820809"/>
    <lineage>
        <taxon>Bacteria</taxon>
        <taxon>Bacillati</taxon>
        <taxon>Actinomycetota</taxon>
        <taxon>Actinomycetes</taxon>
        <taxon>Kitasatosporales</taxon>
        <taxon>Streptomycetaceae</taxon>
        <taxon>Streptomyces</taxon>
    </lineage>
</organism>
<accession>A0A940XQ89</accession>